<dbReference type="AlphaFoldDB" id="A0A926IJL0"/>
<dbReference type="NCBIfam" id="TIGR04183">
    <property type="entry name" value="Por_Secre_tail"/>
    <property type="match status" value="1"/>
</dbReference>
<dbReference type="PANTHER" id="PTHR11452:SF75">
    <property type="entry name" value="ALPHA-GALACTOSIDASE MEL1"/>
    <property type="match status" value="1"/>
</dbReference>
<dbReference type="Gene3D" id="2.60.40.1180">
    <property type="entry name" value="Golgi alpha-mannosidase II"/>
    <property type="match status" value="1"/>
</dbReference>
<dbReference type="InterPro" id="IPR013785">
    <property type="entry name" value="Aldolase_TIM"/>
</dbReference>
<dbReference type="SUPFAM" id="SSF51011">
    <property type="entry name" value="Glycosyl hydrolase domain"/>
    <property type="match status" value="1"/>
</dbReference>
<dbReference type="Proteomes" id="UP000651085">
    <property type="component" value="Unassembled WGS sequence"/>
</dbReference>
<dbReference type="InterPro" id="IPR002241">
    <property type="entry name" value="Glyco_hydro_27"/>
</dbReference>
<evidence type="ECO:0000256" key="1">
    <source>
        <dbReference type="ARBA" id="ARBA00009743"/>
    </source>
</evidence>
<name>A0A926IJL0_9BACT</name>
<gene>
    <name evidence="7" type="ORF">H8744_06620</name>
</gene>
<keyword evidence="3" id="KW-0378">Hydrolase</keyword>
<dbReference type="Pfam" id="PF17801">
    <property type="entry name" value="Melibiase_C"/>
    <property type="match status" value="1"/>
</dbReference>
<feature type="chain" id="PRO_5037641745" evidence="5">
    <location>
        <begin position="27"/>
        <end position="789"/>
    </location>
</feature>
<sequence>MRKNFLKRNLCCLISSLCLTAHTAVAGDLDISYGKWQITFDESSKTVTYVYQDLTLLKKVFVQAVNANGEELKSNDYPNATLKKESISDVFGDGEKYTYIYSGLSGKESLEQVFYFYPSQDYLLTEAFLVSDQQSSCNWIAPIMTKTSSTFLPAEGDNRLLYVPFDNDSFRGYSANPWGISSTSCEVTAIYDVISRQGLCLGSIEHDNWKTGINYGSSSTNRLRSLEVFGGLVDANTNDVRPEKGPAIYHHGSLKGKRIKSPKILVGYFNDWRKGLETIGEATALVTPPLSWQKGTIFAWQSWGGMAEKVNYEGAIDVSDYFKSTLQPQNFHNENGKVYMVLDSYWDNFSEQQLKDFVKHCEANGQIPGIYWTPFSFWGSATDDWDVEGTNGKYKYSDIIITAGGERRKIESYALDPTHPGTLARIDYQVKRFKDWGFKYVKIDFINNGTLEADKFYNPDITTGIQAYNYGMQYFVDACGEDMFIDLSIAPIFPSQYGHARRISCDAWGTIDNSQYMLNSLTFGWWLDRVYPYNDPDHLVFKDCSEGANRIRLTTGAMTGTMLLGDNFSLKGSFPGTQTLRTQAEKVATNADINAVAQLGRSFSPVEGNMSVNFSHFDNNYGVDKIYMLDTKNAFYLVVFNYDTSKTATETVSLSRLGLNEADVKHITELWTGESINLDDGNLKCTVPAGDVRLYRLEKEGWSTGIVTETDSGTDSFNMFISNGSLVMQAPKPVYSASVYSIDGRLHTTQVFSGSQHEETLDINALPEGFYILKATLTSKQTISKKFVK</sequence>
<comment type="caution">
    <text evidence="7">The sequence shown here is derived from an EMBL/GenBank/DDBJ whole genome shotgun (WGS) entry which is preliminary data.</text>
</comment>
<dbReference type="GO" id="GO:0004553">
    <property type="term" value="F:hydrolase activity, hydrolyzing O-glycosyl compounds"/>
    <property type="evidence" value="ECO:0007669"/>
    <property type="project" value="InterPro"/>
</dbReference>
<organism evidence="7 8">
    <name type="scientific">Jilunia laotingensis</name>
    <dbReference type="NCBI Taxonomy" id="2763675"/>
    <lineage>
        <taxon>Bacteria</taxon>
        <taxon>Pseudomonadati</taxon>
        <taxon>Bacteroidota</taxon>
        <taxon>Bacteroidia</taxon>
        <taxon>Bacteroidales</taxon>
        <taxon>Bacteroidaceae</taxon>
        <taxon>Jilunia</taxon>
    </lineage>
</organism>
<dbReference type="PANTHER" id="PTHR11452">
    <property type="entry name" value="ALPHA-GALACTOSIDASE/ALPHA-N-ACETYLGALACTOSAMINIDASE"/>
    <property type="match status" value="1"/>
</dbReference>
<accession>A0A926IJL0</accession>
<keyword evidence="8" id="KW-1185">Reference proteome</keyword>
<dbReference type="InterPro" id="IPR041233">
    <property type="entry name" value="Melibiase_C"/>
</dbReference>
<feature type="signal peptide" evidence="5">
    <location>
        <begin position="1"/>
        <end position="26"/>
    </location>
</feature>
<dbReference type="EMBL" id="JACRTF010000001">
    <property type="protein sequence ID" value="MBC8592932.1"/>
    <property type="molecule type" value="Genomic_DNA"/>
</dbReference>
<evidence type="ECO:0000256" key="2">
    <source>
        <dbReference type="ARBA" id="ARBA00022729"/>
    </source>
</evidence>
<dbReference type="GO" id="GO:0005975">
    <property type="term" value="P:carbohydrate metabolic process"/>
    <property type="evidence" value="ECO:0007669"/>
    <property type="project" value="InterPro"/>
</dbReference>
<evidence type="ECO:0000313" key="7">
    <source>
        <dbReference type="EMBL" id="MBC8592932.1"/>
    </source>
</evidence>
<comment type="similarity">
    <text evidence="1">Belongs to the glycosyl hydrolase 27 family.</text>
</comment>
<dbReference type="SUPFAM" id="SSF51445">
    <property type="entry name" value="(Trans)glycosidases"/>
    <property type="match status" value="1"/>
</dbReference>
<evidence type="ECO:0000313" key="8">
    <source>
        <dbReference type="Proteomes" id="UP000651085"/>
    </source>
</evidence>
<dbReference type="InterPro" id="IPR017853">
    <property type="entry name" value="GH"/>
</dbReference>
<evidence type="ECO:0000256" key="5">
    <source>
        <dbReference type="SAM" id="SignalP"/>
    </source>
</evidence>
<protein>
    <submittedName>
        <fullName evidence="7">T9SS type A sorting domain-containing protein</fullName>
    </submittedName>
</protein>
<evidence type="ECO:0000259" key="6">
    <source>
        <dbReference type="Pfam" id="PF17801"/>
    </source>
</evidence>
<evidence type="ECO:0000256" key="3">
    <source>
        <dbReference type="ARBA" id="ARBA00022801"/>
    </source>
</evidence>
<keyword evidence="4" id="KW-0326">Glycosidase</keyword>
<keyword evidence="2 5" id="KW-0732">Signal</keyword>
<feature type="domain" description="Alpha galactosidase C-terminal" evidence="6">
    <location>
        <begin position="633"/>
        <end position="697"/>
    </location>
</feature>
<dbReference type="InterPro" id="IPR026444">
    <property type="entry name" value="Secre_tail"/>
</dbReference>
<dbReference type="Gene3D" id="3.20.20.70">
    <property type="entry name" value="Aldolase class I"/>
    <property type="match status" value="1"/>
</dbReference>
<dbReference type="RefSeq" id="WP_262434095.1">
    <property type="nucleotide sequence ID" value="NZ_JACRTF010000001.1"/>
</dbReference>
<reference evidence="7" key="1">
    <citation type="submission" date="2020-08" db="EMBL/GenBank/DDBJ databases">
        <title>Genome public.</title>
        <authorList>
            <person name="Liu C."/>
            <person name="Sun Q."/>
        </authorList>
    </citation>
    <scope>NUCLEOTIDE SEQUENCE</scope>
    <source>
        <strain evidence="7">N12</strain>
    </source>
</reference>
<dbReference type="InterPro" id="IPR013780">
    <property type="entry name" value="Glyco_hydro_b"/>
</dbReference>
<proteinExistence type="inferred from homology"/>
<evidence type="ECO:0000256" key="4">
    <source>
        <dbReference type="ARBA" id="ARBA00023295"/>
    </source>
</evidence>